<evidence type="ECO:0000256" key="3">
    <source>
        <dbReference type="ARBA" id="ARBA00022705"/>
    </source>
</evidence>
<feature type="compositionally biased region" description="Acidic residues" evidence="5">
    <location>
        <begin position="306"/>
        <end position="322"/>
    </location>
</feature>
<reference evidence="6 7" key="1">
    <citation type="journal article" date="2021" name="Elife">
        <title>Chloroplast acquisition without the gene transfer in kleptoplastic sea slugs, Plakobranchus ocellatus.</title>
        <authorList>
            <person name="Maeda T."/>
            <person name="Takahashi S."/>
            <person name="Yoshida T."/>
            <person name="Shimamura S."/>
            <person name="Takaki Y."/>
            <person name="Nagai Y."/>
            <person name="Toyoda A."/>
            <person name="Suzuki Y."/>
            <person name="Arimoto A."/>
            <person name="Ishii H."/>
            <person name="Satoh N."/>
            <person name="Nishiyama T."/>
            <person name="Hasebe M."/>
            <person name="Maruyama T."/>
            <person name="Minagawa J."/>
            <person name="Obokata J."/>
            <person name="Shigenobu S."/>
        </authorList>
    </citation>
    <scope>NUCLEOTIDE SEQUENCE [LARGE SCALE GENOMIC DNA]</scope>
</reference>
<feature type="region of interest" description="Disordered" evidence="5">
    <location>
        <begin position="408"/>
        <end position="547"/>
    </location>
</feature>
<dbReference type="FunFam" id="3.90.1030.20:FF:000002">
    <property type="entry name" value="DNA polymerase delta subunit"/>
    <property type="match status" value="1"/>
</dbReference>
<feature type="region of interest" description="Disordered" evidence="5">
    <location>
        <begin position="147"/>
        <end position="322"/>
    </location>
</feature>
<feature type="compositionally biased region" description="Basic and acidic residues" evidence="5">
    <location>
        <begin position="495"/>
        <end position="506"/>
    </location>
</feature>
<dbReference type="InterPro" id="IPR019038">
    <property type="entry name" value="POLD3"/>
</dbReference>
<evidence type="ECO:0000256" key="4">
    <source>
        <dbReference type="ARBA" id="ARBA00023242"/>
    </source>
</evidence>
<name>A0AAV4JCF4_9GAST</name>
<dbReference type="PANTHER" id="PTHR17598">
    <property type="entry name" value="DNA POLYMERASE DELTA SUBUNIT 3"/>
    <property type="match status" value="1"/>
</dbReference>
<keyword evidence="3" id="KW-0235">DNA replication</keyword>
<keyword evidence="4" id="KW-0539">Nucleus</keyword>
<feature type="compositionally biased region" description="Low complexity" evidence="5">
    <location>
        <begin position="439"/>
        <end position="449"/>
    </location>
</feature>
<evidence type="ECO:0000256" key="1">
    <source>
        <dbReference type="ARBA" id="ARBA00004123"/>
    </source>
</evidence>
<feature type="compositionally biased region" description="Basic and acidic residues" evidence="5">
    <location>
        <begin position="416"/>
        <end position="438"/>
    </location>
</feature>
<dbReference type="GO" id="GO:0006297">
    <property type="term" value="P:nucleotide-excision repair, DNA gap filling"/>
    <property type="evidence" value="ECO:0007669"/>
    <property type="project" value="TreeGrafter"/>
</dbReference>
<gene>
    <name evidence="6" type="ORF">ElyMa_003290300</name>
</gene>
<feature type="compositionally biased region" description="Basic and acidic residues" evidence="5">
    <location>
        <begin position="162"/>
        <end position="175"/>
    </location>
</feature>
<accession>A0AAV4JCF4</accession>
<proteinExistence type="predicted"/>
<dbReference type="GO" id="GO:0003887">
    <property type="term" value="F:DNA-directed DNA polymerase activity"/>
    <property type="evidence" value="ECO:0007669"/>
    <property type="project" value="TreeGrafter"/>
</dbReference>
<dbReference type="GO" id="GO:0006271">
    <property type="term" value="P:DNA strand elongation involved in DNA replication"/>
    <property type="evidence" value="ECO:0007669"/>
    <property type="project" value="TreeGrafter"/>
</dbReference>
<dbReference type="AlphaFoldDB" id="A0AAV4JCF4"/>
<feature type="compositionally biased region" description="Basic and acidic residues" evidence="5">
    <location>
        <begin position="223"/>
        <end position="275"/>
    </location>
</feature>
<dbReference type="Gene3D" id="3.90.1030.20">
    <property type="entry name" value="DNA polymerase delta, p66 (Cdc27) subunit, wHTH domain"/>
    <property type="match status" value="1"/>
</dbReference>
<dbReference type="GO" id="GO:0043625">
    <property type="term" value="C:delta DNA polymerase complex"/>
    <property type="evidence" value="ECO:0007669"/>
    <property type="project" value="InterPro"/>
</dbReference>
<comment type="caution">
    <text evidence="6">The sequence shown here is derived from an EMBL/GenBank/DDBJ whole genome shotgun (WGS) entry which is preliminary data.</text>
</comment>
<feature type="compositionally biased region" description="Acidic residues" evidence="5">
    <location>
        <begin position="479"/>
        <end position="488"/>
    </location>
</feature>
<evidence type="ECO:0000313" key="6">
    <source>
        <dbReference type="EMBL" id="GFS19475.1"/>
    </source>
</evidence>
<dbReference type="Pfam" id="PF09507">
    <property type="entry name" value="CDC27"/>
    <property type="match status" value="2"/>
</dbReference>
<organism evidence="6 7">
    <name type="scientific">Elysia marginata</name>
    <dbReference type="NCBI Taxonomy" id="1093978"/>
    <lineage>
        <taxon>Eukaryota</taxon>
        <taxon>Metazoa</taxon>
        <taxon>Spiralia</taxon>
        <taxon>Lophotrochozoa</taxon>
        <taxon>Mollusca</taxon>
        <taxon>Gastropoda</taxon>
        <taxon>Heterobranchia</taxon>
        <taxon>Euthyneura</taxon>
        <taxon>Panpulmonata</taxon>
        <taxon>Sacoglossa</taxon>
        <taxon>Placobranchoidea</taxon>
        <taxon>Plakobranchidae</taxon>
        <taxon>Elysia</taxon>
    </lineage>
</organism>
<dbReference type="PANTHER" id="PTHR17598:SF13">
    <property type="entry name" value="DNA POLYMERASE DELTA SUBUNIT 3"/>
    <property type="match status" value="1"/>
</dbReference>
<dbReference type="InterPro" id="IPR041913">
    <property type="entry name" value="POLD3_sf"/>
</dbReference>
<feature type="compositionally biased region" description="Polar residues" evidence="5">
    <location>
        <begin position="147"/>
        <end position="159"/>
    </location>
</feature>
<evidence type="ECO:0000313" key="7">
    <source>
        <dbReference type="Proteomes" id="UP000762676"/>
    </source>
</evidence>
<dbReference type="EMBL" id="BMAT01006761">
    <property type="protein sequence ID" value="GFS19475.1"/>
    <property type="molecule type" value="Genomic_DNA"/>
</dbReference>
<feature type="compositionally biased region" description="Basic residues" evidence="5">
    <location>
        <begin position="450"/>
        <end position="461"/>
    </location>
</feature>
<protein>
    <recommendedName>
        <fullName evidence="2">DNA polymerase delta subunit 3</fullName>
    </recommendedName>
</protein>
<evidence type="ECO:0000256" key="5">
    <source>
        <dbReference type="SAM" id="MobiDB-lite"/>
    </source>
</evidence>
<comment type="subcellular location">
    <subcellularLocation>
        <location evidence="1">Nucleus</location>
    </subcellularLocation>
</comment>
<sequence length="547" mass="60607">MASETDLLNENIGEYVNDDYKIVTCKWLSLTHSININEAKRALYAFVKHQRKMGGNDDINVTYFVAGLGRSKDGDLMHKCAVVPESELDVVKKSLSTLTSCHIFSVQKAKLKDYTPLYMTDYEITKNNLEKCNSFSSIKCPWVSLKSANPPSRTSQQNVVKPENKENAPSKKTESSNELVGSGAKVSGKKAEPKGSIASMFASASKKDDGGNKAAKPTQKTEAAPKDKVPEKKGGVMAFFEKKKDSPSNKKDTDVKKTDATTKKPESKTVQEKKQEPKRKKKQTVDSDDEAPDKKRRKRIRTDLFDSSDGEDAEASGNEDQDEDLINWQPVVYDCLLTTTTWLYPHIASAAKQAKPSCRDGPQVNNKARGRRGTLLLRLVSTCTRIDFTVTVVGHLVTAGHLIYVEEAEDNPAAPSKEEEERDEIKADNEEKEKEKEVSIASSNNSASSGKKRKRTKKVVTKHYQDEEGFMVTKKETVWESETDDEGEATTSKQEPAKTRGTKEAVGKASTKNTATKAEPKGKAAPKKNSSPQKSKQTSLMSFFKKK</sequence>
<evidence type="ECO:0000256" key="2">
    <source>
        <dbReference type="ARBA" id="ARBA00017589"/>
    </source>
</evidence>
<dbReference type="GO" id="GO:1904161">
    <property type="term" value="P:DNA synthesis involved in UV-damage excision repair"/>
    <property type="evidence" value="ECO:0007669"/>
    <property type="project" value="TreeGrafter"/>
</dbReference>
<feature type="compositionally biased region" description="Low complexity" evidence="5">
    <location>
        <begin position="527"/>
        <end position="537"/>
    </location>
</feature>
<dbReference type="Proteomes" id="UP000762676">
    <property type="component" value="Unassembled WGS sequence"/>
</dbReference>
<keyword evidence="7" id="KW-1185">Reference proteome</keyword>